<keyword evidence="4" id="KW-1185">Reference proteome</keyword>
<evidence type="ECO:0000259" key="2">
    <source>
        <dbReference type="PROSITE" id="PS50887"/>
    </source>
</evidence>
<sequence>MDDRLKYAPCGYVSITNEGMIRDVNQTFLDLMGYAHVDMVQTHFESLMSAESRLVFQSSFYPQIHLTGQVEELLISLTDSNEQQVPFILNGRRFKSDGVEMIDCALIHRKKSMDDAQELFSAKKHMDYWQMDQALVKLEQIHKEIELKQAELMEINATLVELSITDKLTGLRNRRYFQEKLDEQMNLYNETQQPFSLIVIDIDYFKQVNDNWGHLTGDDVLESLGKILSSHARNGDVVARLGGEEFVLILPNADGPQSKKAAERLRLAIADSDWKAGNITVSIGIATVTPNDTDMILLQKADQAMYASKRNGRNQVTHVMDLR</sequence>
<dbReference type="EMBL" id="JARLKZ010000007">
    <property type="protein sequence ID" value="MEC0240625.1"/>
    <property type="molecule type" value="Genomic_DNA"/>
</dbReference>
<reference evidence="3 4" key="1">
    <citation type="submission" date="2023-03" db="EMBL/GenBank/DDBJ databases">
        <title>Bacillus Genome Sequencing.</title>
        <authorList>
            <person name="Dunlap C."/>
        </authorList>
    </citation>
    <scope>NUCLEOTIDE SEQUENCE [LARGE SCALE GENOMIC DNA]</scope>
    <source>
        <strain evidence="3 4">BD-525</strain>
    </source>
</reference>
<dbReference type="CDD" id="cd00130">
    <property type="entry name" value="PAS"/>
    <property type="match status" value="1"/>
</dbReference>
<feature type="coiled-coil region" evidence="1">
    <location>
        <begin position="131"/>
        <end position="158"/>
    </location>
</feature>
<proteinExistence type="predicted"/>
<name>A0ABU6GPJ4_9BACL</name>
<gene>
    <name evidence="3" type="ORF">P4H66_12255</name>
</gene>
<dbReference type="NCBIfam" id="TIGR00254">
    <property type="entry name" value="GGDEF"/>
    <property type="match status" value="1"/>
</dbReference>
<evidence type="ECO:0000313" key="3">
    <source>
        <dbReference type="EMBL" id="MEC0240625.1"/>
    </source>
</evidence>
<dbReference type="Gene3D" id="3.30.70.270">
    <property type="match status" value="1"/>
</dbReference>
<dbReference type="CDD" id="cd01949">
    <property type="entry name" value="GGDEF"/>
    <property type="match status" value="1"/>
</dbReference>
<dbReference type="PANTHER" id="PTHR45138">
    <property type="entry name" value="REGULATORY COMPONENTS OF SENSORY TRANSDUCTION SYSTEM"/>
    <property type="match status" value="1"/>
</dbReference>
<dbReference type="InterPro" id="IPR000160">
    <property type="entry name" value="GGDEF_dom"/>
</dbReference>
<evidence type="ECO:0000313" key="4">
    <source>
        <dbReference type="Proteomes" id="UP001344632"/>
    </source>
</evidence>
<dbReference type="InterPro" id="IPR000014">
    <property type="entry name" value="PAS"/>
</dbReference>
<dbReference type="InterPro" id="IPR050469">
    <property type="entry name" value="Diguanylate_Cyclase"/>
</dbReference>
<dbReference type="RefSeq" id="WP_326088381.1">
    <property type="nucleotide sequence ID" value="NZ_JARLKZ010000007.1"/>
</dbReference>
<dbReference type="InterPro" id="IPR043128">
    <property type="entry name" value="Rev_trsase/Diguanyl_cyclase"/>
</dbReference>
<dbReference type="InterPro" id="IPR035965">
    <property type="entry name" value="PAS-like_dom_sf"/>
</dbReference>
<organism evidence="3 4">
    <name type="scientific">Paenibacillus dokdonensis</name>
    <dbReference type="NCBI Taxonomy" id="2567944"/>
    <lineage>
        <taxon>Bacteria</taxon>
        <taxon>Bacillati</taxon>
        <taxon>Bacillota</taxon>
        <taxon>Bacilli</taxon>
        <taxon>Bacillales</taxon>
        <taxon>Paenibacillaceae</taxon>
        <taxon>Paenibacillus</taxon>
    </lineage>
</organism>
<dbReference type="InterPro" id="IPR029787">
    <property type="entry name" value="Nucleotide_cyclase"/>
</dbReference>
<dbReference type="PROSITE" id="PS50887">
    <property type="entry name" value="GGDEF"/>
    <property type="match status" value="1"/>
</dbReference>
<accession>A0ABU6GPJ4</accession>
<dbReference type="Gene3D" id="3.30.450.20">
    <property type="entry name" value="PAS domain"/>
    <property type="match status" value="1"/>
</dbReference>
<protein>
    <submittedName>
        <fullName evidence="3">Sensor domain-containing diguanylate cyclase</fullName>
    </submittedName>
</protein>
<dbReference type="Proteomes" id="UP001344632">
    <property type="component" value="Unassembled WGS sequence"/>
</dbReference>
<comment type="caution">
    <text evidence="3">The sequence shown here is derived from an EMBL/GenBank/DDBJ whole genome shotgun (WGS) entry which is preliminary data.</text>
</comment>
<feature type="domain" description="GGDEF" evidence="2">
    <location>
        <begin position="193"/>
        <end position="321"/>
    </location>
</feature>
<dbReference type="Pfam" id="PF13188">
    <property type="entry name" value="PAS_8"/>
    <property type="match status" value="1"/>
</dbReference>
<dbReference type="PANTHER" id="PTHR45138:SF9">
    <property type="entry name" value="DIGUANYLATE CYCLASE DGCM-RELATED"/>
    <property type="match status" value="1"/>
</dbReference>
<dbReference type="SMART" id="SM00267">
    <property type="entry name" value="GGDEF"/>
    <property type="match status" value="1"/>
</dbReference>
<dbReference type="Pfam" id="PF00990">
    <property type="entry name" value="GGDEF"/>
    <property type="match status" value="1"/>
</dbReference>
<dbReference type="SUPFAM" id="SSF55073">
    <property type="entry name" value="Nucleotide cyclase"/>
    <property type="match status" value="1"/>
</dbReference>
<keyword evidence="1" id="KW-0175">Coiled coil</keyword>
<evidence type="ECO:0000256" key="1">
    <source>
        <dbReference type="SAM" id="Coils"/>
    </source>
</evidence>
<dbReference type="SUPFAM" id="SSF55785">
    <property type="entry name" value="PYP-like sensor domain (PAS domain)"/>
    <property type="match status" value="1"/>
</dbReference>